<proteinExistence type="predicted"/>
<dbReference type="AlphaFoldDB" id="A0A2P8F4N4"/>
<name>A0A2P8F4N4_9GAMM</name>
<evidence type="ECO:0000313" key="1">
    <source>
        <dbReference type="EMBL" id="PSL16663.1"/>
    </source>
</evidence>
<reference evidence="1 2" key="1">
    <citation type="submission" date="2018-03" db="EMBL/GenBank/DDBJ databases">
        <title>Genomic Encyclopedia of Archaeal and Bacterial Type Strains, Phase II (KMG-II): from individual species to whole genera.</title>
        <authorList>
            <person name="Goeker M."/>
        </authorList>
    </citation>
    <scope>NUCLEOTIDE SEQUENCE [LARGE SCALE GENOMIC DNA]</scope>
    <source>
        <strain evidence="1 2">DSM 17586</strain>
    </source>
</reference>
<organism evidence="1 2">
    <name type="scientific">Marinobacterium halophilum</name>
    <dbReference type="NCBI Taxonomy" id="267374"/>
    <lineage>
        <taxon>Bacteria</taxon>
        <taxon>Pseudomonadati</taxon>
        <taxon>Pseudomonadota</taxon>
        <taxon>Gammaproteobacteria</taxon>
        <taxon>Oceanospirillales</taxon>
        <taxon>Oceanospirillaceae</taxon>
        <taxon>Marinobacterium</taxon>
    </lineage>
</organism>
<dbReference type="EMBL" id="PYGI01000001">
    <property type="protein sequence ID" value="PSL16663.1"/>
    <property type="molecule type" value="Genomic_DNA"/>
</dbReference>
<protein>
    <submittedName>
        <fullName evidence="1">Uncharacterized protein</fullName>
    </submittedName>
</protein>
<gene>
    <name evidence="1" type="ORF">CLV44_10161</name>
</gene>
<dbReference type="RefSeq" id="WP_106590107.1">
    <property type="nucleotide sequence ID" value="NZ_PYGI01000001.1"/>
</dbReference>
<evidence type="ECO:0000313" key="2">
    <source>
        <dbReference type="Proteomes" id="UP000242133"/>
    </source>
</evidence>
<dbReference type="Proteomes" id="UP000242133">
    <property type="component" value="Unassembled WGS sequence"/>
</dbReference>
<accession>A0A2P8F4N4</accession>
<comment type="caution">
    <text evidence="1">The sequence shown here is derived from an EMBL/GenBank/DDBJ whole genome shotgun (WGS) entry which is preliminary data.</text>
</comment>
<keyword evidence="2" id="KW-1185">Reference proteome</keyword>
<sequence length="173" mass="19728">MNDNTRFTEARSRMLPLGRAEHSYDLLMSHFAGCYLDMQNAGYDNLPDLEVLHTWLRELNFVIRPNLIEAWKLMAEHFGFSLGQKVKLEGTLFYPVRASVYPHEHVVTFTGFAALKSGKPGKTSVCVEAEASSVVEVFDQHLEAEELQALFFENITRRNPVRSFLDTELAMLS</sequence>